<name>A0ABT5MM44_9BURK</name>
<dbReference type="SUPFAM" id="SSF53756">
    <property type="entry name" value="UDP-Glycosyltransferase/glycogen phosphorylase"/>
    <property type="match status" value="1"/>
</dbReference>
<dbReference type="Pfam" id="PF13692">
    <property type="entry name" value="Glyco_trans_1_4"/>
    <property type="match status" value="1"/>
</dbReference>
<reference evidence="2 3" key="1">
    <citation type="submission" date="2023-02" db="EMBL/GenBank/DDBJ databases">
        <title>Bacterial whole genome sequence for Curvibacter sp. HBC28.</title>
        <authorList>
            <person name="Le V."/>
            <person name="Ko S.-R."/>
            <person name="Ahn C.-Y."/>
            <person name="Oh H.-M."/>
        </authorList>
    </citation>
    <scope>NUCLEOTIDE SEQUENCE [LARGE SCALE GENOMIC DNA]</scope>
    <source>
        <strain evidence="2 3">HBC28</strain>
    </source>
</reference>
<dbReference type="EMBL" id="JAQSIO010000007">
    <property type="protein sequence ID" value="MDD0816256.1"/>
    <property type="molecule type" value="Genomic_DNA"/>
</dbReference>
<evidence type="ECO:0000313" key="2">
    <source>
        <dbReference type="EMBL" id="MDD0816256.1"/>
    </source>
</evidence>
<evidence type="ECO:0000313" key="3">
    <source>
        <dbReference type="Proteomes" id="UP001528672"/>
    </source>
</evidence>
<dbReference type="CDD" id="cd03814">
    <property type="entry name" value="GT4-like"/>
    <property type="match status" value="1"/>
</dbReference>
<sequence>MTGLQSPPIVVDDFPAQRRSLRVAVVTETYPPEVNGVARTIACVVEGLRERQHEIQLIRPQQTAAESRGEQASDDLRFHEVLMRGLPIPRYPHLRMGLTSKKTLLSLWARRRPDVVHIATEGPMGWSALQAAVQLKLPVCSDFRTNFHAYSQHYGMGWLHKPIMAYLRKFHNLTQCTMTPDPGLRDQLSACGFRDVVLVSRGVDTQLFDPAKRSEALRQSWGLAPDELAVLHVGRLAPEKNLGALLMAFEAIRRVSPRARLVMVGDGPSRKEMQARCPDAILAGMRHGESLTQHYASGDLFVFPSLTETFGNVTLEALASGLPVLAYDYAAAGQWVQDGRTGGLAPLGDLAALVSRASALAADLPALRAMRGPARETALRAGWSQVIDAIETIYQGLDPHLATTQPRNTPASRTRLAT</sequence>
<dbReference type="InterPro" id="IPR050194">
    <property type="entry name" value="Glycosyltransferase_grp1"/>
</dbReference>
<accession>A0ABT5MM44</accession>
<protein>
    <submittedName>
        <fullName evidence="2">Glycosyltransferase family 1 protein</fullName>
    </submittedName>
</protein>
<dbReference type="PANTHER" id="PTHR45947:SF3">
    <property type="entry name" value="SULFOQUINOVOSYL TRANSFERASE SQD2"/>
    <property type="match status" value="1"/>
</dbReference>
<gene>
    <name evidence="2" type="ORF">PSQ39_16570</name>
</gene>
<dbReference type="PANTHER" id="PTHR45947">
    <property type="entry name" value="SULFOQUINOVOSYL TRANSFERASE SQD2"/>
    <property type="match status" value="1"/>
</dbReference>
<dbReference type="InterPro" id="IPR028098">
    <property type="entry name" value="Glyco_trans_4-like_N"/>
</dbReference>
<evidence type="ECO:0000259" key="1">
    <source>
        <dbReference type="Pfam" id="PF13439"/>
    </source>
</evidence>
<dbReference type="Pfam" id="PF13439">
    <property type="entry name" value="Glyco_transf_4"/>
    <property type="match status" value="1"/>
</dbReference>
<dbReference type="Gene3D" id="3.40.50.2000">
    <property type="entry name" value="Glycogen Phosphorylase B"/>
    <property type="match status" value="2"/>
</dbReference>
<proteinExistence type="predicted"/>
<organism evidence="2 3">
    <name type="scientific">Curvibacter microcysteis</name>
    <dbReference type="NCBI Taxonomy" id="3026419"/>
    <lineage>
        <taxon>Bacteria</taxon>
        <taxon>Pseudomonadati</taxon>
        <taxon>Pseudomonadota</taxon>
        <taxon>Betaproteobacteria</taxon>
        <taxon>Burkholderiales</taxon>
        <taxon>Comamonadaceae</taxon>
        <taxon>Curvibacter</taxon>
    </lineage>
</organism>
<dbReference type="Proteomes" id="UP001528672">
    <property type="component" value="Unassembled WGS sequence"/>
</dbReference>
<keyword evidence="3" id="KW-1185">Reference proteome</keyword>
<dbReference type="RefSeq" id="WP_273927956.1">
    <property type="nucleotide sequence ID" value="NZ_JAQSIO010000007.1"/>
</dbReference>
<feature type="domain" description="Glycosyltransferase subfamily 4-like N-terminal" evidence="1">
    <location>
        <begin position="34"/>
        <end position="206"/>
    </location>
</feature>
<comment type="caution">
    <text evidence="2">The sequence shown here is derived from an EMBL/GenBank/DDBJ whole genome shotgun (WGS) entry which is preliminary data.</text>
</comment>